<gene>
    <name evidence="2" type="ORF">PODLI_1B016868</name>
</gene>
<dbReference type="EMBL" id="OX395131">
    <property type="protein sequence ID" value="CAI5776460.1"/>
    <property type="molecule type" value="Genomic_DNA"/>
</dbReference>
<keyword evidence="3" id="KW-1185">Reference proteome</keyword>
<evidence type="ECO:0000313" key="2">
    <source>
        <dbReference type="EMBL" id="CAI5776460.1"/>
    </source>
</evidence>
<sequence length="102" mass="11809">MVPNGCKSSPERFVGVNRRLFVTGKEISPRQLNRQKKIFSKKSPEPPGSQFHQKSDFRKFTQKWGLMVANVRLKGLAVETEDFLSHGRKSALDNLTERKRFF</sequence>
<protein>
    <submittedName>
        <fullName evidence="2">Uncharacterized protein</fullName>
    </submittedName>
</protein>
<evidence type="ECO:0000256" key="1">
    <source>
        <dbReference type="SAM" id="MobiDB-lite"/>
    </source>
</evidence>
<feature type="region of interest" description="Disordered" evidence="1">
    <location>
        <begin position="34"/>
        <end position="54"/>
    </location>
</feature>
<reference evidence="2" key="1">
    <citation type="submission" date="2022-12" db="EMBL/GenBank/DDBJ databases">
        <authorList>
            <person name="Alioto T."/>
            <person name="Alioto T."/>
            <person name="Gomez Garrido J."/>
        </authorList>
    </citation>
    <scope>NUCLEOTIDE SEQUENCE</scope>
</reference>
<dbReference type="AlphaFoldDB" id="A0AA35KE47"/>
<proteinExistence type="predicted"/>
<dbReference type="Proteomes" id="UP001178461">
    <property type="component" value="Chromosome 6"/>
</dbReference>
<accession>A0AA35KE47</accession>
<organism evidence="2 3">
    <name type="scientific">Podarcis lilfordi</name>
    <name type="common">Lilford's wall lizard</name>
    <dbReference type="NCBI Taxonomy" id="74358"/>
    <lineage>
        <taxon>Eukaryota</taxon>
        <taxon>Metazoa</taxon>
        <taxon>Chordata</taxon>
        <taxon>Craniata</taxon>
        <taxon>Vertebrata</taxon>
        <taxon>Euteleostomi</taxon>
        <taxon>Lepidosauria</taxon>
        <taxon>Squamata</taxon>
        <taxon>Bifurcata</taxon>
        <taxon>Unidentata</taxon>
        <taxon>Episquamata</taxon>
        <taxon>Laterata</taxon>
        <taxon>Lacertibaenia</taxon>
        <taxon>Lacertidae</taxon>
        <taxon>Podarcis</taxon>
    </lineage>
</organism>
<name>A0AA35KE47_9SAUR</name>
<evidence type="ECO:0000313" key="3">
    <source>
        <dbReference type="Proteomes" id="UP001178461"/>
    </source>
</evidence>